<evidence type="ECO:0000256" key="6">
    <source>
        <dbReference type="ARBA" id="ARBA00022448"/>
    </source>
</evidence>
<comment type="similarity">
    <text evidence="3">Belongs to the ATPase protein MI25 family.</text>
</comment>
<dbReference type="Pfam" id="PF05405">
    <property type="entry name" value="Mt_ATP-synt_B"/>
    <property type="match status" value="1"/>
</dbReference>
<dbReference type="GO" id="GO:0015078">
    <property type="term" value="F:proton transmembrane transporter activity"/>
    <property type="evidence" value="ECO:0007669"/>
    <property type="project" value="InterPro"/>
</dbReference>
<comment type="function">
    <text evidence="1">This is one of the chains of the nonenzymatic component (CF(0) subunit) of the mitochondrial ATPase complex.</text>
</comment>
<accession>A0A4D6C689</accession>
<evidence type="ECO:0000313" key="16">
    <source>
        <dbReference type="EMBL" id="QBX98897.1"/>
    </source>
</evidence>
<evidence type="ECO:0000256" key="15">
    <source>
        <dbReference type="SAM" id="Phobius"/>
    </source>
</evidence>
<organism evidence="16">
    <name type="scientific">Chloroparvula pacifica</name>
    <dbReference type="NCBI Taxonomy" id="1883388"/>
    <lineage>
        <taxon>Eukaryota</taxon>
        <taxon>Viridiplantae</taxon>
        <taxon>Chlorophyta</taxon>
        <taxon>Chloropicophyceae</taxon>
        <taxon>Chloropicales</taxon>
        <taxon>Chloropicaceae</taxon>
        <taxon>Chloroparvula</taxon>
    </lineage>
</organism>
<dbReference type="InterPro" id="IPR008688">
    <property type="entry name" value="ATP_synth_Bsub_B/MI25"/>
</dbReference>
<evidence type="ECO:0000256" key="11">
    <source>
        <dbReference type="ARBA" id="ARBA00023065"/>
    </source>
</evidence>
<dbReference type="EMBL" id="MK086011">
    <property type="protein sequence ID" value="QBX98897.1"/>
    <property type="molecule type" value="Genomic_DNA"/>
</dbReference>
<comment type="subcellular location">
    <subcellularLocation>
        <location evidence="2">Mitochondrion membrane</location>
        <topology evidence="2">Single-pass membrane protein</topology>
    </subcellularLocation>
</comment>
<sequence>MNRYFAIGLALVAIIGLSSKGLILYNEEILVLLAFTGFIIFVVQNYGQDVADNLDERSNAIQQELQTFLDLKEAYLDALVQEHKKQVGLAAAVKTVGSFANSQLGVIGQQRKDELGSRVNLQVNQQLNSLASMGSGLEYQLQSKMANSLRSAVLATLQQAKRDNRPMNSLLVKKAISRLGSL</sequence>
<evidence type="ECO:0000256" key="4">
    <source>
        <dbReference type="ARBA" id="ARBA00011648"/>
    </source>
</evidence>
<feature type="transmembrane region" description="Helical" evidence="15">
    <location>
        <begin position="29"/>
        <end position="47"/>
    </location>
</feature>
<comment type="subunit">
    <text evidence="4">F-type ATPases have 2 components, CF(1) - the catalytic core - and CF(0) - the membrane proton channel. CF(1) has five subunits: alpha(3), beta(3), gamma(1), delta(1), epsilon(1). CF(0) has three main subunits: a, b and c.</text>
</comment>
<keyword evidence="6" id="KW-0813">Transport</keyword>
<keyword evidence="7" id="KW-0138">CF(0)</keyword>
<proteinExistence type="inferred from homology"/>
<evidence type="ECO:0000256" key="2">
    <source>
        <dbReference type="ARBA" id="ARBA00004304"/>
    </source>
</evidence>
<evidence type="ECO:0000256" key="5">
    <source>
        <dbReference type="ARBA" id="ARBA00017388"/>
    </source>
</evidence>
<keyword evidence="11" id="KW-0406">Ion transport</keyword>
<name>A0A4D6C689_9CHLO</name>
<dbReference type="RefSeq" id="YP_009647177.1">
    <property type="nucleotide sequence ID" value="NC_042603.1"/>
</dbReference>
<dbReference type="GeneID" id="40513612"/>
<keyword evidence="8 15" id="KW-0812">Transmembrane</keyword>
<evidence type="ECO:0000256" key="1">
    <source>
        <dbReference type="ARBA" id="ARBA00003096"/>
    </source>
</evidence>
<dbReference type="AlphaFoldDB" id="A0A4D6C689"/>
<keyword evidence="12 16" id="KW-0496">Mitochondrion</keyword>
<dbReference type="GO" id="GO:0015986">
    <property type="term" value="P:proton motive force-driven ATP synthesis"/>
    <property type="evidence" value="ECO:0007669"/>
    <property type="project" value="InterPro"/>
</dbReference>
<evidence type="ECO:0000256" key="7">
    <source>
        <dbReference type="ARBA" id="ARBA00022547"/>
    </source>
</evidence>
<dbReference type="InterPro" id="IPR044988">
    <property type="entry name" value="MI25_plants"/>
</dbReference>
<dbReference type="PANTHER" id="PTHR37774:SF4">
    <property type="entry name" value="ATP SYNTHASE PROTEIN MI25"/>
    <property type="match status" value="1"/>
</dbReference>
<keyword evidence="14" id="KW-0066">ATP synthesis</keyword>
<keyword evidence="10 15" id="KW-1133">Transmembrane helix</keyword>
<evidence type="ECO:0000256" key="14">
    <source>
        <dbReference type="ARBA" id="ARBA00023310"/>
    </source>
</evidence>
<evidence type="ECO:0000256" key="3">
    <source>
        <dbReference type="ARBA" id="ARBA00009281"/>
    </source>
</evidence>
<evidence type="ECO:0000256" key="9">
    <source>
        <dbReference type="ARBA" id="ARBA00022781"/>
    </source>
</evidence>
<keyword evidence="9" id="KW-0375">Hydrogen ion transport</keyword>
<reference evidence="16" key="1">
    <citation type="journal article" date="2019" name="Genome Biol. Evol.">
        <title>Tracing the Evolution of the Plastome and Mitogenome in the Chloropicophyceae Uncovered Convergent tRNA Gene Losses and a Variant Plastid Genetic Code.</title>
        <authorList>
            <person name="Turmel M."/>
            <person name="Dos Santos A.L."/>
            <person name="Otis C."/>
            <person name="Sergerie R."/>
            <person name="Lemieux C."/>
        </authorList>
    </citation>
    <scope>NUCLEOTIDE SEQUENCE</scope>
</reference>
<evidence type="ECO:0000256" key="13">
    <source>
        <dbReference type="ARBA" id="ARBA00023136"/>
    </source>
</evidence>
<dbReference type="GO" id="GO:0045259">
    <property type="term" value="C:proton-transporting ATP synthase complex"/>
    <property type="evidence" value="ECO:0007669"/>
    <property type="project" value="UniProtKB-KW"/>
</dbReference>
<keyword evidence="13 15" id="KW-0472">Membrane</keyword>
<geneLocation type="mitochondrion" evidence="16"/>
<gene>
    <name evidence="16" type="primary">atp4</name>
</gene>
<dbReference type="GO" id="GO:0031966">
    <property type="term" value="C:mitochondrial membrane"/>
    <property type="evidence" value="ECO:0007669"/>
    <property type="project" value="UniProtKB-SubCell"/>
</dbReference>
<evidence type="ECO:0000256" key="12">
    <source>
        <dbReference type="ARBA" id="ARBA00023128"/>
    </source>
</evidence>
<evidence type="ECO:0000256" key="10">
    <source>
        <dbReference type="ARBA" id="ARBA00022989"/>
    </source>
</evidence>
<dbReference type="PANTHER" id="PTHR37774">
    <property type="entry name" value="ATP SYNTHASE PROTEIN MI25-RELATED"/>
    <property type="match status" value="1"/>
</dbReference>
<evidence type="ECO:0000256" key="8">
    <source>
        <dbReference type="ARBA" id="ARBA00022692"/>
    </source>
</evidence>
<protein>
    <recommendedName>
        <fullName evidence="5">ATP synthase protein MI25</fullName>
    </recommendedName>
</protein>